<organism evidence="1 2">
    <name type="scientific">Chitinophaga filiformis</name>
    <name type="common">Myxococcus filiformis</name>
    <name type="synonym">Flexibacter filiformis</name>
    <dbReference type="NCBI Taxonomy" id="104663"/>
    <lineage>
        <taxon>Bacteria</taxon>
        <taxon>Pseudomonadati</taxon>
        <taxon>Bacteroidota</taxon>
        <taxon>Chitinophagia</taxon>
        <taxon>Chitinophagales</taxon>
        <taxon>Chitinophagaceae</taxon>
        <taxon>Chitinophaga</taxon>
    </lineage>
</organism>
<keyword evidence="2" id="KW-1185">Reference proteome</keyword>
<name>A0ABY4I6A8_CHIFI</name>
<evidence type="ECO:0000313" key="2">
    <source>
        <dbReference type="Proteomes" id="UP000830198"/>
    </source>
</evidence>
<evidence type="ECO:0000313" key="1">
    <source>
        <dbReference type="EMBL" id="UPK71617.1"/>
    </source>
</evidence>
<dbReference type="RefSeq" id="WP_247813746.1">
    <property type="nucleotide sequence ID" value="NZ_CP095855.1"/>
</dbReference>
<evidence type="ECO:0008006" key="3">
    <source>
        <dbReference type="Google" id="ProtNLM"/>
    </source>
</evidence>
<dbReference type="EMBL" id="CP095855">
    <property type="protein sequence ID" value="UPK71617.1"/>
    <property type="molecule type" value="Genomic_DNA"/>
</dbReference>
<accession>A0ABY4I6A8</accession>
<reference evidence="1 2" key="1">
    <citation type="submission" date="2022-04" db="EMBL/GenBank/DDBJ databases">
        <title>The arsenic-methylating capacity of Chitinophaga filiformis YT5 during chitin decomposition.</title>
        <authorList>
            <person name="Chen G."/>
            <person name="Liang Y."/>
        </authorList>
    </citation>
    <scope>NUCLEOTIDE SEQUENCE [LARGE SCALE GENOMIC DNA]</scope>
    <source>
        <strain evidence="1 2">YT5</strain>
    </source>
</reference>
<proteinExistence type="predicted"/>
<protein>
    <recommendedName>
        <fullName evidence="3">DUF4410 domain-containing protein</fullName>
    </recommendedName>
</protein>
<sequence>MKLIPKTAIIASIALCSTYMAEAQKIKITEGNFSALKGQTEINTEYSYENVKVGNFDNEDDYIQKKKDEYNKKEAGKGDTWAAAWKNDRASRFEPKFEELFSENANIKAGKSPKAKYTLIFKTTFVEPGFNVGVMRKNAYIDGEIWIVESADHSKVIAKATVDNAPGRMFGGFDFDTGARIAEAYAAAGKAFGKKVRKEAE</sequence>
<gene>
    <name evidence="1" type="ORF">MYF79_10025</name>
</gene>
<dbReference type="Proteomes" id="UP000830198">
    <property type="component" value="Chromosome"/>
</dbReference>